<evidence type="ECO:0000256" key="1">
    <source>
        <dbReference type="ARBA" id="ARBA00022679"/>
    </source>
</evidence>
<dbReference type="Proteomes" id="UP001300763">
    <property type="component" value="Unassembled WGS sequence"/>
</dbReference>
<name>A0ABT5SYU0_9PSEU</name>
<dbReference type="Gene3D" id="3.40.630.30">
    <property type="match status" value="1"/>
</dbReference>
<organism evidence="4 5">
    <name type="scientific">Actinomycetospora lemnae</name>
    <dbReference type="NCBI Taxonomy" id="3019891"/>
    <lineage>
        <taxon>Bacteria</taxon>
        <taxon>Bacillati</taxon>
        <taxon>Actinomycetota</taxon>
        <taxon>Actinomycetes</taxon>
        <taxon>Pseudonocardiales</taxon>
        <taxon>Pseudonocardiaceae</taxon>
        <taxon>Actinomycetospora</taxon>
    </lineage>
</organism>
<keyword evidence="2" id="KW-0012">Acyltransferase</keyword>
<dbReference type="InterPro" id="IPR016181">
    <property type="entry name" value="Acyl_CoA_acyltransferase"/>
</dbReference>
<dbReference type="CDD" id="cd04301">
    <property type="entry name" value="NAT_SF"/>
    <property type="match status" value="1"/>
</dbReference>
<evidence type="ECO:0000313" key="4">
    <source>
        <dbReference type="EMBL" id="MDD7967306.1"/>
    </source>
</evidence>
<accession>A0ABT5SYU0</accession>
<sequence>MTVEQGRLRRAREDEVPALEELMRAASLIWPDHREDLLAHPDAITVPVDEVRAGRVRVHEQDGEVTGFATVQAVRGGEAELDALFVRPASMRRGIGARLVEDAAARARAEGAVRLAVTADANASAFYGRCGFRMVGETPTRFGPALRMLRDLISEPVPPPAR</sequence>
<dbReference type="SUPFAM" id="SSF55729">
    <property type="entry name" value="Acyl-CoA N-acyltransferases (Nat)"/>
    <property type="match status" value="1"/>
</dbReference>
<feature type="domain" description="N-acetyltransferase" evidence="3">
    <location>
        <begin position="6"/>
        <end position="153"/>
    </location>
</feature>
<dbReference type="PROSITE" id="PS51186">
    <property type="entry name" value="GNAT"/>
    <property type="match status" value="1"/>
</dbReference>
<dbReference type="Pfam" id="PF00583">
    <property type="entry name" value="Acetyltransf_1"/>
    <property type="match status" value="1"/>
</dbReference>
<dbReference type="RefSeq" id="WP_274201843.1">
    <property type="nucleotide sequence ID" value="NZ_JAQZAO010000008.1"/>
</dbReference>
<proteinExistence type="predicted"/>
<dbReference type="InterPro" id="IPR050832">
    <property type="entry name" value="Bact_Acetyltransf"/>
</dbReference>
<evidence type="ECO:0000313" key="5">
    <source>
        <dbReference type="Proteomes" id="UP001300763"/>
    </source>
</evidence>
<keyword evidence="1" id="KW-0808">Transferase</keyword>
<gene>
    <name evidence="4" type="ORF">PGB27_18370</name>
</gene>
<dbReference type="EMBL" id="JAQZAO010000008">
    <property type="protein sequence ID" value="MDD7967306.1"/>
    <property type="molecule type" value="Genomic_DNA"/>
</dbReference>
<dbReference type="PANTHER" id="PTHR43877:SF1">
    <property type="entry name" value="ACETYLTRANSFERASE"/>
    <property type="match status" value="1"/>
</dbReference>
<dbReference type="InterPro" id="IPR000182">
    <property type="entry name" value="GNAT_dom"/>
</dbReference>
<reference evidence="4 5" key="1">
    <citation type="submission" date="2023-02" db="EMBL/GenBank/DDBJ databases">
        <title>Genome sequencing required for Actinomycetospora new species description.</title>
        <authorList>
            <person name="Saimee Y."/>
            <person name="Duangmal K."/>
        </authorList>
    </citation>
    <scope>NUCLEOTIDE SEQUENCE [LARGE SCALE GENOMIC DNA]</scope>
    <source>
        <strain evidence="4 5">DW7H6</strain>
    </source>
</reference>
<evidence type="ECO:0000256" key="2">
    <source>
        <dbReference type="ARBA" id="ARBA00023315"/>
    </source>
</evidence>
<protein>
    <submittedName>
        <fullName evidence="4">GNAT family N-acetyltransferase</fullName>
    </submittedName>
</protein>
<keyword evidence="5" id="KW-1185">Reference proteome</keyword>
<dbReference type="PANTHER" id="PTHR43877">
    <property type="entry name" value="AMINOALKYLPHOSPHONATE N-ACETYLTRANSFERASE-RELATED-RELATED"/>
    <property type="match status" value="1"/>
</dbReference>
<comment type="caution">
    <text evidence="4">The sequence shown here is derived from an EMBL/GenBank/DDBJ whole genome shotgun (WGS) entry which is preliminary data.</text>
</comment>
<evidence type="ECO:0000259" key="3">
    <source>
        <dbReference type="PROSITE" id="PS51186"/>
    </source>
</evidence>